<protein>
    <submittedName>
        <fullName evidence="1">Uncharacterized protein</fullName>
    </submittedName>
</protein>
<accession>A0A9Q0Q7A3</accession>
<evidence type="ECO:0000313" key="1">
    <source>
        <dbReference type="EMBL" id="KAJ6701303.1"/>
    </source>
</evidence>
<organism evidence="1 2">
    <name type="scientific">Salix koriyanagi</name>
    <dbReference type="NCBI Taxonomy" id="2511006"/>
    <lineage>
        <taxon>Eukaryota</taxon>
        <taxon>Viridiplantae</taxon>
        <taxon>Streptophyta</taxon>
        <taxon>Embryophyta</taxon>
        <taxon>Tracheophyta</taxon>
        <taxon>Spermatophyta</taxon>
        <taxon>Magnoliopsida</taxon>
        <taxon>eudicotyledons</taxon>
        <taxon>Gunneridae</taxon>
        <taxon>Pentapetalae</taxon>
        <taxon>rosids</taxon>
        <taxon>fabids</taxon>
        <taxon>Malpighiales</taxon>
        <taxon>Salicaceae</taxon>
        <taxon>Saliceae</taxon>
        <taxon>Salix</taxon>
    </lineage>
</organism>
<sequence length="96" mass="10786">MLESGLSPCALLSMMGRHFAQIFCLGFQIYRWIAHLKDFGVSYHQVKAQLTDFASAMRLKPKFLMHSASPTEVEASFQTAAKFTVSSVPTLENKWA</sequence>
<reference evidence="1" key="1">
    <citation type="submission" date="2022-11" db="EMBL/GenBank/DDBJ databases">
        <authorList>
            <person name="Hyden B.L."/>
            <person name="Feng K."/>
            <person name="Yates T."/>
            <person name="Jawdy S."/>
            <person name="Smart L.B."/>
            <person name="Muchero W."/>
        </authorList>
    </citation>
    <scope>NUCLEOTIDE SEQUENCE</scope>
    <source>
        <tissue evidence="1">Shoot tip</tissue>
    </source>
</reference>
<dbReference type="AlphaFoldDB" id="A0A9Q0Q7A3"/>
<dbReference type="Proteomes" id="UP001151752">
    <property type="component" value="Chromosome 1"/>
</dbReference>
<comment type="caution">
    <text evidence="1">The sequence shown here is derived from an EMBL/GenBank/DDBJ whole genome shotgun (WGS) entry which is preliminary data.</text>
</comment>
<name>A0A9Q0Q7A3_9ROSI</name>
<proteinExistence type="predicted"/>
<reference evidence="1" key="2">
    <citation type="journal article" date="2023" name="Int. J. Mol. Sci.">
        <title>De Novo Assembly and Annotation of 11 Diverse Shrub Willow (Salix) Genomes Reveals Novel Gene Organization in Sex-Linked Regions.</title>
        <authorList>
            <person name="Hyden B."/>
            <person name="Feng K."/>
            <person name="Yates T.B."/>
            <person name="Jawdy S."/>
            <person name="Cereghino C."/>
            <person name="Smart L.B."/>
            <person name="Muchero W."/>
        </authorList>
    </citation>
    <scope>NUCLEOTIDE SEQUENCE</scope>
    <source>
        <tissue evidence="1">Shoot tip</tissue>
    </source>
</reference>
<dbReference type="EMBL" id="JAPFFM010000016">
    <property type="protein sequence ID" value="KAJ6701303.1"/>
    <property type="molecule type" value="Genomic_DNA"/>
</dbReference>
<keyword evidence="2" id="KW-1185">Reference proteome</keyword>
<evidence type="ECO:0000313" key="2">
    <source>
        <dbReference type="Proteomes" id="UP001151752"/>
    </source>
</evidence>
<gene>
    <name evidence="1" type="ORF">OIU74_012627</name>
</gene>